<dbReference type="AlphaFoldDB" id="A0A4R2LAM5"/>
<sequence>MGYKFTEEQKDIQAMVRDFTKKEVEPRGREMDQNGWCHELYQKYIETGLQSTPIPEEYGGAGLSDVECAIITHELAKGDAGFAMAMEISWVCTDMILKHGSEAQKQKYLSGVVDGKLFAFCLTEPGAGSDAAGLRTRAKKQADGSYVINGSKAWITNSGIADYYVIMAVTDPEKGANGISAFIVDKGTPGLIIDAEEDKMGMRSSDTHGMTFDDLKVPAEALLDKEGMGFKMAMEGLDGGRVSCTAISTGIAEHALDIAKNYALERVAFGKPIAKHQAIAFKIADMAMYIEAMKLMLYDVAEMKASGVRCSVQAAEAKLFAASHTTQICLDAIQVLGGNGYSKEYNVERLMRDNKLMEIGEGTNEVQRIVISGAVLRK</sequence>
<feature type="domain" description="Acyl-CoA dehydrogenase/oxidase N-terminal" evidence="9">
    <location>
        <begin position="6"/>
        <end position="116"/>
    </location>
</feature>
<dbReference type="PROSITE" id="PS00073">
    <property type="entry name" value="ACYL_COA_DH_2"/>
    <property type="match status" value="1"/>
</dbReference>
<comment type="caution">
    <text evidence="10">The sequence shown here is derived from an EMBL/GenBank/DDBJ whole genome shotgun (WGS) entry which is preliminary data.</text>
</comment>
<evidence type="ECO:0000256" key="4">
    <source>
        <dbReference type="ARBA" id="ARBA00022827"/>
    </source>
</evidence>
<dbReference type="Gene3D" id="1.20.140.10">
    <property type="entry name" value="Butyryl-CoA Dehydrogenase, subunit A, domain 3"/>
    <property type="match status" value="1"/>
</dbReference>
<reference evidence="10 11" key="1">
    <citation type="submission" date="2019-03" db="EMBL/GenBank/DDBJ databases">
        <title>Genomic Encyclopedia of Type Strains, Phase IV (KMG-IV): sequencing the most valuable type-strain genomes for metagenomic binning, comparative biology and taxonomic classification.</title>
        <authorList>
            <person name="Goeker M."/>
        </authorList>
    </citation>
    <scope>NUCLEOTIDE SEQUENCE [LARGE SCALE GENOMIC DNA]</scope>
    <source>
        <strain evidence="10 11">DSM 28559</strain>
    </source>
</reference>
<name>A0A4R2LAM5_9FIRM</name>
<organism evidence="10 11">
    <name type="scientific">Frisingicoccus caecimuris</name>
    <dbReference type="NCBI Taxonomy" id="1796636"/>
    <lineage>
        <taxon>Bacteria</taxon>
        <taxon>Bacillati</taxon>
        <taxon>Bacillota</taxon>
        <taxon>Clostridia</taxon>
        <taxon>Lachnospirales</taxon>
        <taxon>Lachnospiraceae</taxon>
        <taxon>Frisingicoccus</taxon>
    </lineage>
</organism>
<protein>
    <submittedName>
        <fullName evidence="10">(2S)-methylsuccinyl-CoA dehydrogenase</fullName>
    </submittedName>
</protein>
<dbReference type="InterPro" id="IPR006089">
    <property type="entry name" value="Acyl-CoA_DH_CS"/>
</dbReference>
<accession>A0A4R2LAM5</accession>
<feature type="domain" description="Acyl-CoA oxidase/dehydrogenase middle" evidence="8">
    <location>
        <begin position="119"/>
        <end position="214"/>
    </location>
</feature>
<dbReference type="RefSeq" id="WP_132091545.1">
    <property type="nucleotide sequence ID" value="NZ_JANKAQ010000006.1"/>
</dbReference>
<dbReference type="GO" id="GO:0050660">
    <property type="term" value="F:flavin adenine dinucleotide binding"/>
    <property type="evidence" value="ECO:0007669"/>
    <property type="project" value="InterPro"/>
</dbReference>
<comment type="cofactor">
    <cofactor evidence="1 6">
        <name>FAD</name>
        <dbReference type="ChEBI" id="CHEBI:57692"/>
    </cofactor>
</comment>
<dbReference type="Pfam" id="PF02770">
    <property type="entry name" value="Acyl-CoA_dh_M"/>
    <property type="match status" value="1"/>
</dbReference>
<comment type="similarity">
    <text evidence="2 6">Belongs to the acyl-CoA dehydrogenase family.</text>
</comment>
<evidence type="ECO:0000313" key="11">
    <source>
        <dbReference type="Proteomes" id="UP000295711"/>
    </source>
</evidence>
<keyword evidence="4 6" id="KW-0274">FAD</keyword>
<dbReference type="InterPro" id="IPR009100">
    <property type="entry name" value="AcylCoA_DH/oxidase_NM_dom_sf"/>
</dbReference>
<evidence type="ECO:0000256" key="5">
    <source>
        <dbReference type="ARBA" id="ARBA00023002"/>
    </source>
</evidence>
<dbReference type="PIRSF" id="PIRSF016578">
    <property type="entry name" value="HsaA"/>
    <property type="match status" value="1"/>
</dbReference>
<evidence type="ECO:0000313" key="10">
    <source>
        <dbReference type="EMBL" id="TCO84423.1"/>
    </source>
</evidence>
<gene>
    <name evidence="10" type="ORF">EV212_10723</name>
</gene>
<dbReference type="InterPro" id="IPR013786">
    <property type="entry name" value="AcylCoA_DH/ox_N"/>
</dbReference>
<evidence type="ECO:0000256" key="6">
    <source>
        <dbReference type="RuleBase" id="RU362125"/>
    </source>
</evidence>
<dbReference type="FunFam" id="1.20.140.10:FF:000004">
    <property type="entry name" value="Acyl-CoA dehydrogenase FadE25"/>
    <property type="match status" value="1"/>
</dbReference>
<evidence type="ECO:0000259" key="8">
    <source>
        <dbReference type="Pfam" id="PF02770"/>
    </source>
</evidence>
<keyword evidence="3 6" id="KW-0285">Flavoprotein</keyword>
<dbReference type="InterPro" id="IPR046373">
    <property type="entry name" value="Acyl-CoA_Oxase/DH_mid-dom_sf"/>
</dbReference>
<dbReference type="SUPFAM" id="SSF56645">
    <property type="entry name" value="Acyl-CoA dehydrogenase NM domain-like"/>
    <property type="match status" value="1"/>
</dbReference>
<dbReference type="InterPro" id="IPR036250">
    <property type="entry name" value="AcylCo_DH-like_C"/>
</dbReference>
<dbReference type="EMBL" id="SLXA01000007">
    <property type="protein sequence ID" value="TCO84423.1"/>
    <property type="molecule type" value="Genomic_DNA"/>
</dbReference>
<keyword evidence="11" id="KW-1185">Reference proteome</keyword>
<evidence type="ECO:0000256" key="1">
    <source>
        <dbReference type="ARBA" id="ARBA00001974"/>
    </source>
</evidence>
<dbReference type="Gene3D" id="1.10.540.10">
    <property type="entry name" value="Acyl-CoA dehydrogenase/oxidase, N-terminal domain"/>
    <property type="match status" value="1"/>
</dbReference>
<dbReference type="PANTHER" id="PTHR43884">
    <property type="entry name" value="ACYL-COA DEHYDROGENASE"/>
    <property type="match status" value="1"/>
</dbReference>
<dbReference type="SUPFAM" id="SSF47203">
    <property type="entry name" value="Acyl-CoA dehydrogenase C-terminal domain-like"/>
    <property type="match status" value="1"/>
</dbReference>
<dbReference type="FunFam" id="1.10.540.10:FF:000002">
    <property type="entry name" value="Acyl-CoA dehydrogenase FadE19"/>
    <property type="match status" value="1"/>
</dbReference>
<dbReference type="InterPro" id="IPR006091">
    <property type="entry name" value="Acyl-CoA_Oxase/DH_mid-dom"/>
</dbReference>
<dbReference type="PANTHER" id="PTHR43884:SF12">
    <property type="entry name" value="ISOVALERYL-COA DEHYDROGENASE, MITOCHONDRIAL-RELATED"/>
    <property type="match status" value="1"/>
</dbReference>
<dbReference type="PROSITE" id="PS00072">
    <property type="entry name" value="ACYL_COA_DH_1"/>
    <property type="match status" value="1"/>
</dbReference>
<dbReference type="InterPro" id="IPR009075">
    <property type="entry name" value="AcylCo_DH/oxidase_C"/>
</dbReference>
<evidence type="ECO:0000259" key="9">
    <source>
        <dbReference type="Pfam" id="PF02771"/>
    </source>
</evidence>
<proteinExistence type="inferred from homology"/>
<feature type="domain" description="Acyl-CoA dehydrogenase/oxidase C-terminal" evidence="7">
    <location>
        <begin position="227"/>
        <end position="374"/>
    </location>
</feature>
<dbReference type="FunFam" id="2.40.110.10:FF:000001">
    <property type="entry name" value="Acyl-CoA dehydrogenase, mitochondrial"/>
    <property type="match status" value="1"/>
</dbReference>
<dbReference type="OrthoDB" id="9802447at2"/>
<evidence type="ECO:0000259" key="7">
    <source>
        <dbReference type="Pfam" id="PF00441"/>
    </source>
</evidence>
<dbReference type="Pfam" id="PF02771">
    <property type="entry name" value="Acyl-CoA_dh_N"/>
    <property type="match status" value="1"/>
</dbReference>
<dbReference type="Proteomes" id="UP000295711">
    <property type="component" value="Unassembled WGS sequence"/>
</dbReference>
<dbReference type="GO" id="GO:0003995">
    <property type="term" value="F:acyl-CoA dehydrogenase activity"/>
    <property type="evidence" value="ECO:0007669"/>
    <property type="project" value="InterPro"/>
</dbReference>
<keyword evidence="5 6" id="KW-0560">Oxidoreductase</keyword>
<evidence type="ECO:0000256" key="3">
    <source>
        <dbReference type="ARBA" id="ARBA00022630"/>
    </source>
</evidence>
<dbReference type="InterPro" id="IPR037069">
    <property type="entry name" value="AcylCoA_DH/ox_N_sf"/>
</dbReference>
<dbReference type="Pfam" id="PF00441">
    <property type="entry name" value="Acyl-CoA_dh_1"/>
    <property type="match status" value="1"/>
</dbReference>
<dbReference type="Gene3D" id="2.40.110.10">
    <property type="entry name" value="Butyryl-CoA Dehydrogenase, subunit A, domain 2"/>
    <property type="match status" value="1"/>
</dbReference>
<evidence type="ECO:0000256" key="2">
    <source>
        <dbReference type="ARBA" id="ARBA00009347"/>
    </source>
</evidence>